<name>A0A285N488_NATPI</name>
<dbReference type="AlphaFoldDB" id="A0A285N488"/>
<dbReference type="RefSeq" id="WP_097007526.1">
    <property type="nucleotide sequence ID" value="NZ_OBEJ01000001.1"/>
</dbReference>
<dbReference type="PANTHER" id="PTHR30565">
    <property type="entry name" value="PROTEIN YCIF"/>
    <property type="match status" value="1"/>
</dbReference>
<dbReference type="PANTHER" id="PTHR30565:SF9">
    <property type="entry name" value="PROTEIN YCIF"/>
    <property type="match status" value="1"/>
</dbReference>
<dbReference type="OrthoDB" id="302765at2157"/>
<dbReference type="Pfam" id="PF05974">
    <property type="entry name" value="DUF892"/>
    <property type="match status" value="1"/>
</dbReference>
<feature type="compositionally biased region" description="Basic and acidic residues" evidence="1">
    <location>
        <begin position="138"/>
        <end position="147"/>
    </location>
</feature>
<evidence type="ECO:0000313" key="2">
    <source>
        <dbReference type="EMBL" id="SNZ04272.1"/>
    </source>
</evidence>
<organism evidence="2 3">
    <name type="scientific">Natronoarchaeum philippinense</name>
    <dbReference type="NCBI Taxonomy" id="558529"/>
    <lineage>
        <taxon>Archaea</taxon>
        <taxon>Methanobacteriati</taxon>
        <taxon>Methanobacteriota</taxon>
        <taxon>Stenosarchaea group</taxon>
        <taxon>Halobacteria</taxon>
        <taxon>Halobacteriales</taxon>
        <taxon>Natronoarchaeaceae</taxon>
    </lineage>
</organism>
<proteinExistence type="predicted"/>
<dbReference type="InterPro" id="IPR009078">
    <property type="entry name" value="Ferritin-like_SF"/>
</dbReference>
<dbReference type="EMBL" id="OBEJ01000001">
    <property type="protein sequence ID" value="SNZ04272.1"/>
    <property type="molecule type" value="Genomic_DNA"/>
</dbReference>
<feature type="region of interest" description="Disordered" evidence="1">
    <location>
        <begin position="132"/>
        <end position="151"/>
    </location>
</feature>
<accession>A0A285N488</accession>
<protein>
    <submittedName>
        <fullName evidence="2">Ferritin-like metal-binding protein YciE</fullName>
    </submittedName>
</protein>
<evidence type="ECO:0000256" key="1">
    <source>
        <dbReference type="SAM" id="MobiDB-lite"/>
    </source>
</evidence>
<dbReference type="InterPro" id="IPR047114">
    <property type="entry name" value="YciF"/>
</dbReference>
<dbReference type="InterPro" id="IPR012347">
    <property type="entry name" value="Ferritin-like"/>
</dbReference>
<reference evidence="2 3" key="1">
    <citation type="submission" date="2017-09" db="EMBL/GenBank/DDBJ databases">
        <authorList>
            <person name="Ehlers B."/>
            <person name="Leendertz F.H."/>
        </authorList>
    </citation>
    <scope>NUCLEOTIDE SEQUENCE [LARGE SCALE GENOMIC DNA]</scope>
    <source>
        <strain evidence="2 3">DSM 27208</strain>
    </source>
</reference>
<gene>
    <name evidence="2" type="ORF">SAMN06269185_0506</name>
</gene>
<sequence length="168" mass="18924">MNDIETLEALFEHELATLYYVETELIDVLDEVTLEFRDDDLTEAFADHRDETREHARRLESVFRAVGASSRSERSSALDGVVADRQRVVEATDDPDLVDARSLAAGIEIEAIEVERYESLLRLAEELDYDDDVTEPLAENRDEDAAAKKALTAKADGSKLRKLLGKLR</sequence>
<dbReference type="Proteomes" id="UP000219453">
    <property type="component" value="Unassembled WGS sequence"/>
</dbReference>
<keyword evidence="3" id="KW-1185">Reference proteome</keyword>
<dbReference type="InterPro" id="IPR010287">
    <property type="entry name" value="DUF892_YciF-like"/>
</dbReference>
<dbReference type="SUPFAM" id="SSF47240">
    <property type="entry name" value="Ferritin-like"/>
    <property type="match status" value="1"/>
</dbReference>
<dbReference type="Gene3D" id="1.20.1260.10">
    <property type="match status" value="1"/>
</dbReference>
<evidence type="ECO:0000313" key="3">
    <source>
        <dbReference type="Proteomes" id="UP000219453"/>
    </source>
</evidence>